<dbReference type="SUPFAM" id="SSF51735">
    <property type="entry name" value="NAD(P)-binding Rossmann-fold domains"/>
    <property type="match status" value="1"/>
</dbReference>
<keyword evidence="2" id="KW-0560">Oxidoreductase</keyword>
<dbReference type="EMBL" id="JAGEOJ010000015">
    <property type="protein sequence ID" value="MBO2452161.1"/>
    <property type="molecule type" value="Genomic_DNA"/>
</dbReference>
<evidence type="ECO:0000313" key="4">
    <source>
        <dbReference type="EMBL" id="MBO2452161.1"/>
    </source>
</evidence>
<dbReference type="Pfam" id="PF00106">
    <property type="entry name" value="adh_short"/>
    <property type="match status" value="1"/>
</dbReference>
<keyword evidence="5" id="KW-1185">Reference proteome</keyword>
<comment type="caution">
    <text evidence="4">The sequence shown here is derived from an EMBL/GenBank/DDBJ whole genome shotgun (WGS) entry which is preliminary data.</text>
</comment>
<proteinExistence type="inferred from homology"/>
<dbReference type="Gene3D" id="3.40.50.720">
    <property type="entry name" value="NAD(P)-binding Rossmann-like Domain"/>
    <property type="match status" value="1"/>
</dbReference>
<gene>
    <name evidence="4" type="ORF">J4573_34085</name>
</gene>
<dbReference type="PRINTS" id="PR00080">
    <property type="entry name" value="SDRFAMILY"/>
</dbReference>
<evidence type="ECO:0000256" key="2">
    <source>
        <dbReference type="ARBA" id="ARBA00023002"/>
    </source>
</evidence>
<organism evidence="4 5">
    <name type="scientific">Actinomadura barringtoniae</name>
    <dbReference type="NCBI Taxonomy" id="1427535"/>
    <lineage>
        <taxon>Bacteria</taxon>
        <taxon>Bacillati</taxon>
        <taxon>Actinomycetota</taxon>
        <taxon>Actinomycetes</taxon>
        <taxon>Streptosporangiales</taxon>
        <taxon>Thermomonosporaceae</taxon>
        <taxon>Actinomadura</taxon>
    </lineage>
</organism>
<dbReference type="AlphaFoldDB" id="A0A939PP61"/>
<dbReference type="PRINTS" id="PR00081">
    <property type="entry name" value="GDHRDH"/>
</dbReference>
<dbReference type="GO" id="GO:0016020">
    <property type="term" value="C:membrane"/>
    <property type="evidence" value="ECO:0007669"/>
    <property type="project" value="TreeGrafter"/>
</dbReference>
<dbReference type="InterPro" id="IPR002347">
    <property type="entry name" value="SDR_fam"/>
</dbReference>
<reference evidence="4" key="1">
    <citation type="submission" date="2021-03" db="EMBL/GenBank/DDBJ databases">
        <authorList>
            <person name="Kanchanasin P."/>
            <person name="Saeng-In P."/>
            <person name="Phongsopitanun W."/>
            <person name="Yuki M."/>
            <person name="Kudo T."/>
            <person name="Ohkuma M."/>
            <person name="Tanasupawat S."/>
        </authorList>
    </citation>
    <scope>NUCLEOTIDE SEQUENCE</scope>
    <source>
        <strain evidence="4">GKU 128</strain>
    </source>
</reference>
<evidence type="ECO:0000313" key="5">
    <source>
        <dbReference type="Proteomes" id="UP000669179"/>
    </source>
</evidence>
<dbReference type="PANTHER" id="PTHR44196:SF1">
    <property type="entry name" value="DEHYDROGENASE_REDUCTASE SDR FAMILY MEMBER 7B"/>
    <property type="match status" value="1"/>
</dbReference>
<dbReference type="GO" id="GO:0016491">
    <property type="term" value="F:oxidoreductase activity"/>
    <property type="evidence" value="ECO:0007669"/>
    <property type="project" value="UniProtKB-KW"/>
</dbReference>
<evidence type="ECO:0000256" key="3">
    <source>
        <dbReference type="RuleBase" id="RU000363"/>
    </source>
</evidence>
<name>A0A939PP61_9ACTN</name>
<dbReference type="PANTHER" id="PTHR44196">
    <property type="entry name" value="DEHYDROGENASE/REDUCTASE SDR FAMILY MEMBER 7B"/>
    <property type="match status" value="1"/>
</dbReference>
<protein>
    <submittedName>
        <fullName evidence="4">SDR family NAD(P)-dependent oxidoreductase</fullName>
    </submittedName>
</protein>
<dbReference type="InterPro" id="IPR036291">
    <property type="entry name" value="NAD(P)-bd_dom_sf"/>
</dbReference>
<dbReference type="Proteomes" id="UP000669179">
    <property type="component" value="Unassembled WGS sequence"/>
</dbReference>
<sequence length="280" mass="29634">MEIEGKRVLVTGASSGIGWETATAFGKAGAEVVAVARRAERLARLEGAAEIIPADLSEPGAAARVADQAGDIDILVNNAGSEAAGSVWAVGDRPEARRMFEVDWWTPLALMSALVPGMRERGEGAVVNVTSIRQVLAWPSLGHSAAAKAALSQLTETLRLELLDTGINVIEVIPGPVDTPALGASRLLTGFVERLDETFGTGTASELAAQILHAVQAAQSRIYYPPKVEQAAQLPTDLRNLVTDWVRQTEPLPDEVLDTLVVGPGHPLVAEAKATWENTR</sequence>
<comment type="similarity">
    <text evidence="1 3">Belongs to the short-chain dehydrogenases/reductases (SDR) family.</text>
</comment>
<evidence type="ECO:0000256" key="1">
    <source>
        <dbReference type="ARBA" id="ARBA00006484"/>
    </source>
</evidence>
<dbReference type="RefSeq" id="WP_208260049.1">
    <property type="nucleotide sequence ID" value="NZ_JAGEOJ010000015.1"/>
</dbReference>
<accession>A0A939PP61</accession>